<dbReference type="InterPro" id="IPR028098">
    <property type="entry name" value="Glyco_trans_4-like_N"/>
</dbReference>
<evidence type="ECO:0000313" key="4">
    <source>
        <dbReference type="EMBL" id="MBD7988234.1"/>
    </source>
</evidence>
<evidence type="ECO:0000313" key="5">
    <source>
        <dbReference type="Proteomes" id="UP000647183"/>
    </source>
</evidence>
<feature type="domain" description="Glycosyltransferase subfamily 4-like N-terminal" evidence="3">
    <location>
        <begin position="14"/>
        <end position="170"/>
    </location>
</feature>
<comment type="caution">
    <text evidence="4">The sequence shown here is derived from an EMBL/GenBank/DDBJ whole genome shotgun (WGS) entry which is preliminary data.</text>
</comment>
<gene>
    <name evidence="4" type="ORF">H9645_09350</name>
</gene>
<dbReference type="EMBL" id="JACSQJ010000004">
    <property type="protein sequence ID" value="MBD7988234.1"/>
    <property type="molecule type" value="Genomic_DNA"/>
</dbReference>
<keyword evidence="1" id="KW-0328">Glycosyltransferase</keyword>
<keyword evidence="2" id="KW-0808">Transferase</keyword>
<dbReference type="PANTHER" id="PTHR12526">
    <property type="entry name" value="GLYCOSYLTRANSFERASE"/>
    <property type="match status" value="1"/>
</dbReference>
<name>A0ABR8UKQ7_9GAMM</name>
<accession>A0ABR8UKQ7</accession>
<evidence type="ECO:0000256" key="1">
    <source>
        <dbReference type="ARBA" id="ARBA00022676"/>
    </source>
</evidence>
<proteinExistence type="predicted"/>
<organism evidence="4 5">
    <name type="scientific">Luteimonas colneyensis</name>
    <dbReference type="NCBI Taxonomy" id="2762230"/>
    <lineage>
        <taxon>Bacteria</taxon>
        <taxon>Pseudomonadati</taxon>
        <taxon>Pseudomonadota</taxon>
        <taxon>Gammaproteobacteria</taxon>
        <taxon>Lysobacterales</taxon>
        <taxon>Lysobacteraceae</taxon>
        <taxon>Luteimonas</taxon>
    </lineage>
</organism>
<dbReference type="Proteomes" id="UP000647183">
    <property type="component" value="Unassembled WGS sequence"/>
</dbReference>
<dbReference type="RefSeq" id="WP_191729426.1">
    <property type="nucleotide sequence ID" value="NZ_JACSQJ010000004.1"/>
</dbReference>
<evidence type="ECO:0000259" key="3">
    <source>
        <dbReference type="Pfam" id="PF13439"/>
    </source>
</evidence>
<dbReference type="PANTHER" id="PTHR12526:SF510">
    <property type="entry name" value="D-INOSITOL 3-PHOSPHATE GLYCOSYLTRANSFERASE"/>
    <property type="match status" value="1"/>
</dbReference>
<dbReference type="Pfam" id="PF13692">
    <property type="entry name" value="Glyco_trans_1_4"/>
    <property type="match status" value="1"/>
</dbReference>
<dbReference type="Gene3D" id="3.40.50.2000">
    <property type="entry name" value="Glycogen Phosphorylase B"/>
    <property type="match status" value="2"/>
</dbReference>
<dbReference type="SUPFAM" id="SSF53756">
    <property type="entry name" value="UDP-Glycosyltransferase/glycogen phosphorylase"/>
    <property type="match status" value="1"/>
</dbReference>
<keyword evidence="5" id="KW-1185">Reference proteome</keyword>
<protein>
    <submittedName>
        <fullName evidence="4">Glycosyltransferase</fullName>
    </submittedName>
</protein>
<evidence type="ECO:0000256" key="2">
    <source>
        <dbReference type="ARBA" id="ARBA00022679"/>
    </source>
</evidence>
<sequence>MKILYTNFHDGDGGGHTTYILALSRGLGGRHRIHVAAPPGSRLLAGAEALEGVVAVPQPFPNGLRRLAARRGARVHLRALLCDQRFDLVHVNGSADHRLVLSALRGLPQRPRIVFTKHNSKPVSGPGAWWRARRGTDRVIAVCEDTRRHLLATAYGDLPVEVVANGVDLAHYHPWPDAARLAARRQWLDGDDGDDVLLLGSNAGTAAYKGWMDLVEALALLPEPARARVRVLLAGLPPAADALARIQALGLARHVRFAGLLDDVRPLVAAIDAGFVLSWDVETISFACREMMAMGKPVLVSDYAGLPENIEPGVDGWIVPVRSPPRVADAILRMLDARDRLPMMAAAARAHAERAFGIERFLDATEAVYLRTVAVTS</sequence>
<reference evidence="4 5" key="1">
    <citation type="submission" date="2020-08" db="EMBL/GenBank/DDBJ databases">
        <title>A Genomic Blueprint of the Chicken Gut Microbiome.</title>
        <authorList>
            <person name="Gilroy R."/>
            <person name="Ravi A."/>
            <person name="Getino M."/>
            <person name="Pursley I."/>
            <person name="Horton D.L."/>
            <person name="Alikhan N.-F."/>
            <person name="Baker D."/>
            <person name="Gharbi K."/>
            <person name="Hall N."/>
            <person name="Watson M."/>
            <person name="Adriaenssens E.M."/>
            <person name="Foster-Nyarko E."/>
            <person name="Jarju S."/>
            <person name="Secka A."/>
            <person name="Antonio M."/>
            <person name="Oren A."/>
            <person name="Chaudhuri R."/>
            <person name="La Ragione R.M."/>
            <person name="Hildebrand F."/>
            <person name="Pallen M.J."/>
        </authorList>
    </citation>
    <scope>NUCLEOTIDE SEQUENCE [LARGE SCALE GENOMIC DNA]</scope>
    <source>
        <strain evidence="4 5">Sa2BVA3</strain>
    </source>
</reference>
<dbReference type="Pfam" id="PF13439">
    <property type="entry name" value="Glyco_transf_4"/>
    <property type="match status" value="1"/>
</dbReference>